<dbReference type="EMBL" id="KV878208">
    <property type="protein sequence ID" value="OJI79840.1"/>
    <property type="molecule type" value="Genomic_DNA"/>
</dbReference>
<dbReference type="VEuPathDB" id="FungiDB:ASPTUDRAFT_69743"/>
<proteinExistence type="predicted"/>
<sequence length="254" mass="28890">MAEPREPEGGDIYSEKERRASQALTKLASVFKQVTWPVGSLSHTTYQTLWDCSFVFLAMWALWGWLHRRTFACREAKGQNYIGVDASLKYRMMQIDKKIDALDDLDPSVFDTENVLPSLEYLYSPSCKLIIRGLECGVTVEDLMGWLEPYKPVRGEVHNDDKGVVTFSNWCKSGIGSVIRAMHHQRKWIPPRLTGTPIKIELQILQSGIRETVFVATTDADQMSSHICTTGRYRLSEPNGAEDKGPFWHLFKAS</sequence>
<dbReference type="AlphaFoldDB" id="A0A1L9MS24"/>
<evidence type="ECO:0000313" key="1">
    <source>
        <dbReference type="EMBL" id="OJI79840.1"/>
    </source>
</evidence>
<gene>
    <name evidence="1" type="ORF">ASPTUDRAFT_69743</name>
</gene>
<organism evidence="1 2">
    <name type="scientific">Aspergillus tubingensis (strain CBS 134.48)</name>
    <dbReference type="NCBI Taxonomy" id="767770"/>
    <lineage>
        <taxon>Eukaryota</taxon>
        <taxon>Fungi</taxon>
        <taxon>Dikarya</taxon>
        <taxon>Ascomycota</taxon>
        <taxon>Pezizomycotina</taxon>
        <taxon>Eurotiomycetes</taxon>
        <taxon>Eurotiomycetidae</taxon>
        <taxon>Eurotiales</taxon>
        <taxon>Aspergillaceae</taxon>
        <taxon>Aspergillus</taxon>
        <taxon>Aspergillus subgen. Circumdati</taxon>
    </lineage>
</organism>
<protein>
    <recommendedName>
        <fullName evidence="3">RRM domain-containing protein</fullName>
    </recommendedName>
</protein>
<evidence type="ECO:0000313" key="2">
    <source>
        <dbReference type="Proteomes" id="UP000184304"/>
    </source>
</evidence>
<reference evidence="2" key="1">
    <citation type="journal article" date="2017" name="Genome Biol.">
        <title>Comparative genomics reveals high biological diversity and specific adaptations in the industrially and medically important fungal genus Aspergillus.</title>
        <authorList>
            <person name="de Vries R.P."/>
            <person name="Riley R."/>
            <person name="Wiebenga A."/>
            <person name="Aguilar-Osorio G."/>
            <person name="Amillis S."/>
            <person name="Uchima C.A."/>
            <person name="Anderluh G."/>
            <person name="Asadollahi M."/>
            <person name="Askin M."/>
            <person name="Barry K."/>
            <person name="Battaglia E."/>
            <person name="Bayram O."/>
            <person name="Benocci T."/>
            <person name="Braus-Stromeyer S.A."/>
            <person name="Caldana C."/>
            <person name="Canovas D."/>
            <person name="Cerqueira G.C."/>
            <person name="Chen F."/>
            <person name="Chen W."/>
            <person name="Choi C."/>
            <person name="Clum A."/>
            <person name="Dos Santos R.A."/>
            <person name="Damasio A.R."/>
            <person name="Diallinas G."/>
            <person name="Emri T."/>
            <person name="Fekete E."/>
            <person name="Flipphi M."/>
            <person name="Freyberg S."/>
            <person name="Gallo A."/>
            <person name="Gournas C."/>
            <person name="Habgood R."/>
            <person name="Hainaut M."/>
            <person name="Harispe M.L."/>
            <person name="Henrissat B."/>
            <person name="Hilden K.S."/>
            <person name="Hope R."/>
            <person name="Hossain A."/>
            <person name="Karabika E."/>
            <person name="Karaffa L."/>
            <person name="Karanyi Z."/>
            <person name="Krasevec N."/>
            <person name="Kuo A."/>
            <person name="Kusch H."/>
            <person name="LaButti K."/>
            <person name="Lagendijk E.L."/>
            <person name="Lapidus A."/>
            <person name="Levasseur A."/>
            <person name="Lindquist E."/>
            <person name="Lipzen A."/>
            <person name="Logrieco A.F."/>
            <person name="MacCabe A."/>
            <person name="Maekelae M.R."/>
            <person name="Malavazi I."/>
            <person name="Melin P."/>
            <person name="Meyer V."/>
            <person name="Mielnichuk N."/>
            <person name="Miskei M."/>
            <person name="Molnar A.P."/>
            <person name="Mule G."/>
            <person name="Ngan C.Y."/>
            <person name="Orejas M."/>
            <person name="Orosz E."/>
            <person name="Ouedraogo J.P."/>
            <person name="Overkamp K.M."/>
            <person name="Park H.-S."/>
            <person name="Perrone G."/>
            <person name="Piumi F."/>
            <person name="Punt P.J."/>
            <person name="Ram A.F."/>
            <person name="Ramon A."/>
            <person name="Rauscher S."/>
            <person name="Record E."/>
            <person name="Riano-Pachon D.M."/>
            <person name="Robert V."/>
            <person name="Roehrig J."/>
            <person name="Ruller R."/>
            <person name="Salamov A."/>
            <person name="Salih N.S."/>
            <person name="Samson R.A."/>
            <person name="Sandor E."/>
            <person name="Sanguinetti M."/>
            <person name="Schuetze T."/>
            <person name="Sepcic K."/>
            <person name="Shelest E."/>
            <person name="Sherlock G."/>
            <person name="Sophianopoulou V."/>
            <person name="Squina F.M."/>
            <person name="Sun H."/>
            <person name="Susca A."/>
            <person name="Todd R.B."/>
            <person name="Tsang A."/>
            <person name="Unkles S.E."/>
            <person name="van de Wiele N."/>
            <person name="van Rossen-Uffink D."/>
            <person name="Oliveira J.V."/>
            <person name="Vesth T.C."/>
            <person name="Visser J."/>
            <person name="Yu J.-H."/>
            <person name="Zhou M."/>
            <person name="Andersen M.R."/>
            <person name="Archer D.B."/>
            <person name="Baker S.E."/>
            <person name="Benoit I."/>
            <person name="Brakhage A.A."/>
            <person name="Braus G.H."/>
            <person name="Fischer R."/>
            <person name="Frisvad J.C."/>
            <person name="Goldman G.H."/>
            <person name="Houbraken J."/>
            <person name="Oakley B."/>
            <person name="Pocsi I."/>
            <person name="Scazzocchio C."/>
            <person name="Seiboth B."/>
            <person name="vanKuyk P.A."/>
            <person name="Wortman J."/>
            <person name="Dyer P.S."/>
            <person name="Grigoriev I.V."/>
        </authorList>
    </citation>
    <scope>NUCLEOTIDE SEQUENCE [LARGE SCALE GENOMIC DNA]</scope>
    <source>
        <strain evidence="2">CBS 134.48</strain>
    </source>
</reference>
<keyword evidence="2" id="KW-1185">Reference proteome</keyword>
<accession>A0A1L9MS24</accession>
<name>A0A1L9MS24_ASPTC</name>
<evidence type="ECO:0008006" key="3">
    <source>
        <dbReference type="Google" id="ProtNLM"/>
    </source>
</evidence>
<dbReference type="Proteomes" id="UP000184304">
    <property type="component" value="Unassembled WGS sequence"/>
</dbReference>